<proteinExistence type="predicted"/>
<feature type="domain" description="Homocysteine biosynthesis enzyme sulfur-incorporation" evidence="1">
    <location>
        <begin position="1"/>
        <end position="168"/>
    </location>
</feature>
<dbReference type="AlphaFoldDB" id="X1UB05"/>
<name>X1UB05_9ZZZZ</name>
<accession>X1UB05</accession>
<gene>
    <name evidence="2" type="ORF">S12H4_49784</name>
</gene>
<sequence length="195" mass="20887">DPYYKTMGLGTKIFLGGGIGFIAWQGTQHAPNVPRGDNGVPRRPAGTLAVIGDLKQMNPQWLVGTSMLGYGCTITVGIGIPIPILSEEILNYTAVSDAGILAPIVDYSEAYPQRKPDILGEVSYAQLKSGTIEVKGKEVPTASLSSYPKAVEIAKTLRDWIQKGQFLLTEPVAPLPGVESGIVITSLEERPIREP</sequence>
<protein>
    <recommendedName>
        <fullName evidence="1">Homocysteine biosynthesis enzyme sulfur-incorporation domain-containing protein</fullName>
    </recommendedName>
</protein>
<evidence type="ECO:0000259" key="1">
    <source>
        <dbReference type="Pfam" id="PF01837"/>
    </source>
</evidence>
<feature type="non-terminal residue" evidence="2">
    <location>
        <position position="1"/>
    </location>
</feature>
<evidence type="ECO:0000313" key="2">
    <source>
        <dbReference type="EMBL" id="GAJ14679.1"/>
    </source>
</evidence>
<reference evidence="2" key="1">
    <citation type="journal article" date="2014" name="Front. Microbiol.">
        <title>High frequency of phylogenetically diverse reductive dehalogenase-homologous genes in deep subseafloor sedimentary metagenomes.</title>
        <authorList>
            <person name="Kawai M."/>
            <person name="Futagami T."/>
            <person name="Toyoda A."/>
            <person name="Takaki Y."/>
            <person name="Nishi S."/>
            <person name="Hori S."/>
            <person name="Arai W."/>
            <person name="Tsubouchi T."/>
            <person name="Morono Y."/>
            <person name="Uchiyama I."/>
            <person name="Ito T."/>
            <person name="Fujiyama A."/>
            <person name="Inagaki F."/>
            <person name="Takami H."/>
        </authorList>
    </citation>
    <scope>NUCLEOTIDE SEQUENCE</scope>
    <source>
        <strain evidence="2">Expedition CK06-06</strain>
    </source>
</reference>
<dbReference type="InterPro" id="IPR002708">
    <property type="entry name" value="HcyBio"/>
</dbReference>
<dbReference type="Pfam" id="PF01837">
    <property type="entry name" value="HcyBio"/>
    <property type="match status" value="1"/>
</dbReference>
<comment type="caution">
    <text evidence="2">The sequence shown here is derived from an EMBL/GenBank/DDBJ whole genome shotgun (WGS) entry which is preliminary data.</text>
</comment>
<dbReference type="EMBL" id="BARW01031272">
    <property type="protein sequence ID" value="GAJ14679.1"/>
    <property type="molecule type" value="Genomic_DNA"/>
</dbReference>
<organism evidence="2">
    <name type="scientific">marine sediment metagenome</name>
    <dbReference type="NCBI Taxonomy" id="412755"/>
    <lineage>
        <taxon>unclassified sequences</taxon>
        <taxon>metagenomes</taxon>
        <taxon>ecological metagenomes</taxon>
    </lineage>
</organism>